<dbReference type="InterPro" id="IPR002575">
    <property type="entry name" value="Aminoglycoside_PTrfase"/>
</dbReference>
<name>A0ABS4T5T6_9MICC</name>
<organism evidence="2 3">
    <name type="scientific">Nesterenkonia lacusekhoensis</name>
    <dbReference type="NCBI Taxonomy" id="150832"/>
    <lineage>
        <taxon>Bacteria</taxon>
        <taxon>Bacillati</taxon>
        <taxon>Actinomycetota</taxon>
        <taxon>Actinomycetes</taxon>
        <taxon>Micrococcales</taxon>
        <taxon>Micrococcaceae</taxon>
        <taxon>Nesterenkonia</taxon>
    </lineage>
</organism>
<feature type="domain" description="Aminoglycoside phosphotransferase" evidence="1">
    <location>
        <begin position="188"/>
        <end position="364"/>
    </location>
</feature>
<dbReference type="InterPro" id="IPR011009">
    <property type="entry name" value="Kinase-like_dom_sf"/>
</dbReference>
<proteinExistence type="predicted"/>
<gene>
    <name evidence="2" type="ORF">JOF45_001645</name>
</gene>
<dbReference type="Pfam" id="PF01636">
    <property type="entry name" value="APH"/>
    <property type="match status" value="1"/>
</dbReference>
<dbReference type="EMBL" id="JAGINX010000001">
    <property type="protein sequence ID" value="MBP2318626.1"/>
    <property type="molecule type" value="Genomic_DNA"/>
</dbReference>
<protein>
    <recommendedName>
        <fullName evidence="1">Aminoglycoside phosphotransferase domain-containing protein</fullName>
    </recommendedName>
</protein>
<keyword evidence="3" id="KW-1185">Reference proteome</keyword>
<evidence type="ECO:0000313" key="2">
    <source>
        <dbReference type="EMBL" id="MBP2318626.1"/>
    </source>
</evidence>
<sequence length="433" mass="47322">MEDPHRPLREEQAGELLRLALQASGLELGTWRRTHLFERPGAEASAIFQVSPHHPGDPAADPVTLHLVASTVELSAQQRRASGAVRLDPGAELPYGAGGPAPVHLWAHPADPELPGLRSACDPERLAQRISSWRGTPVAVEELQMLVLRPLRRAVLRAQVRPVSPAPGRGRDAETVYVKVMRPERVENQLRRHRLLACAPAAYDLGEGILMVEQAAGRPLTEHLHRPGTRSDTAAESLDGLSADQLTAPLEALWAEDLWQGVRELPRRRTQAERLEDYAAVAVRSGADPDRVRRLVRRIRDRLQSEPGPMVPTHGDFHPGNIFAAVRRDGPGRPSLSPTALIDVDSLGPGYRADDLACLVAHLLTLPTLDPEGYASVPQVTDAIWTQAVTRPDCGDLGARVAGVLLSLLPSAHTGDRRSRWLELAEKRVDQCD</sequence>
<accession>A0ABS4T5T6</accession>
<reference evidence="2 3" key="1">
    <citation type="submission" date="2021-03" db="EMBL/GenBank/DDBJ databases">
        <title>Sequencing the genomes of 1000 actinobacteria strains.</title>
        <authorList>
            <person name="Klenk H.-P."/>
        </authorList>
    </citation>
    <scope>NUCLEOTIDE SEQUENCE [LARGE SCALE GENOMIC DNA]</scope>
    <source>
        <strain evidence="2 3">DSM 12544</strain>
    </source>
</reference>
<comment type="caution">
    <text evidence="2">The sequence shown here is derived from an EMBL/GenBank/DDBJ whole genome shotgun (WGS) entry which is preliminary data.</text>
</comment>
<evidence type="ECO:0000313" key="3">
    <source>
        <dbReference type="Proteomes" id="UP001519331"/>
    </source>
</evidence>
<dbReference type="SUPFAM" id="SSF56112">
    <property type="entry name" value="Protein kinase-like (PK-like)"/>
    <property type="match status" value="1"/>
</dbReference>
<dbReference type="Gene3D" id="3.90.1200.10">
    <property type="match status" value="1"/>
</dbReference>
<dbReference type="Proteomes" id="UP001519331">
    <property type="component" value="Unassembled WGS sequence"/>
</dbReference>
<dbReference type="RefSeq" id="WP_210049034.1">
    <property type="nucleotide sequence ID" value="NZ_JAGINX010000001.1"/>
</dbReference>
<evidence type="ECO:0000259" key="1">
    <source>
        <dbReference type="Pfam" id="PF01636"/>
    </source>
</evidence>